<dbReference type="Gene3D" id="3.90.210.10">
    <property type="entry name" value="Heat-Labile Enterotoxin, subunit A"/>
    <property type="match status" value="1"/>
</dbReference>
<evidence type="ECO:0000313" key="2">
    <source>
        <dbReference type="EMBL" id="MEE8659042.1"/>
    </source>
</evidence>
<name>A0ABU7U2G3_9PROT</name>
<protein>
    <recommendedName>
        <fullName evidence="4">Pertussis toxin subunit 1</fullName>
    </recommendedName>
</protein>
<sequence length="279" mass="31142">MKFRKAIIALASTWLATASFAEDTPDVVFRVNLSPPETIFREGFTAVGNDRDLLHYVSGMSLAQNNEAYVATTSSLPNAMDICSECDEEVLTGPLYIYYIRPTENFYSVSDSIRFAQTVLPSPDVRREIDTIWRATAGEMIYYWAARAAISADQIMGVRRFDWNNGHPTLGALERNPNYVYDVPRVSAYPMPIQNATVEAAFVVPEPHGVGFEAAAIVDMLHGPQYQRRASFKSPQCRTLQRMTFPELRAKIIARLIVSGILLGSKSGQLWSVPGHDEL</sequence>
<feature type="signal peptide" evidence="1">
    <location>
        <begin position="1"/>
        <end position="21"/>
    </location>
</feature>
<keyword evidence="3" id="KW-1185">Reference proteome</keyword>
<dbReference type="SUPFAM" id="SSF56399">
    <property type="entry name" value="ADP-ribosylation"/>
    <property type="match status" value="1"/>
</dbReference>
<reference evidence="2 3" key="1">
    <citation type="submission" date="2023-10" db="EMBL/GenBank/DDBJ databases">
        <title>Sorlinia euscelidii gen. nov., sp. nov., an acetic acid bacteria isolated from the gut of Euscelidius variegatus emitter.</title>
        <authorList>
            <person name="Michoud G."/>
            <person name="Marasco R."/>
            <person name="Seferji K."/>
            <person name="Gonella E."/>
            <person name="Garuglieri E."/>
            <person name="Alma A."/>
            <person name="Mapelli F."/>
            <person name="Borin S."/>
            <person name="Daffonchio D."/>
            <person name="Crotti E."/>
        </authorList>
    </citation>
    <scope>NUCLEOTIDE SEQUENCE [LARGE SCALE GENOMIC DNA]</scope>
    <source>
        <strain evidence="2 3">EV16P</strain>
    </source>
</reference>
<comment type="caution">
    <text evidence="2">The sequence shown here is derived from an EMBL/GenBank/DDBJ whole genome shotgun (WGS) entry which is preliminary data.</text>
</comment>
<proteinExistence type="predicted"/>
<keyword evidence="1" id="KW-0732">Signal</keyword>
<dbReference type="InterPro" id="IPR003898">
    <property type="entry name" value="Borpert_toxA"/>
</dbReference>
<feature type="chain" id="PRO_5047496010" description="Pertussis toxin subunit 1" evidence="1">
    <location>
        <begin position="22"/>
        <end position="279"/>
    </location>
</feature>
<organism evidence="2 3">
    <name type="scientific">Sorlinia euscelidii</name>
    <dbReference type="NCBI Taxonomy" id="3081148"/>
    <lineage>
        <taxon>Bacteria</taxon>
        <taxon>Pseudomonadati</taxon>
        <taxon>Pseudomonadota</taxon>
        <taxon>Alphaproteobacteria</taxon>
        <taxon>Acetobacterales</taxon>
        <taxon>Acetobacteraceae</taxon>
        <taxon>Sorlinia</taxon>
    </lineage>
</organism>
<dbReference type="Pfam" id="PF02917">
    <property type="entry name" value="Pertussis_S1"/>
    <property type="match status" value="1"/>
</dbReference>
<dbReference type="EMBL" id="JAWJZY010000003">
    <property type="protein sequence ID" value="MEE8659042.1"/>
    <property type="molecule type" value="Genomic_DNA"/>
</dbReference>
<dbReference type="RefSeq" id="WP_394819906.1">
    <property type="nucleotide sequence ID" value="NZ_JAWJZY010000003.1"/>
</dbReference>
<gene>
    <name evidence="2" type="ORF">DOFOFD_08460</name>
</gene>
<accession>A0ABU7U2G3</accession>
<dbReference type="Proteomes" id="UP001312908">
    <property type="component" value="Unassembled WGS sequence"/>
</dbReference>
<evidence type="ECO:0000256" key="1">
    <source>
        <dbReference type="SAM" id="SignalP"/>
    </source>
</evidence>
<evidence type="ECO:0000313" key="3">
    <source>
        <dbReference type="Proteomes" id="UP001312908"/>
    </source>
</evidence>
<evidence type="ECO:0008006" key="4">
    <source>
        <dbReference type="Google" id="ProtNLM"/>
    </source>
</evidence>